<proteinExistence type="predicted"/>
<dbReference type="InterPro" id="IPR000812">
    <property type="entry name" value="TFIIB"/>
</dbReference>
<evidence type="ECO:0000313" key="4">
    <source>
        <dbReference type="EMBL" id="QDY52257.1"/>
    </source>
</evidence>
<accession>A0A5B8IGI2</accession>
<dbReference type="GO" id="GO:0097550">
    <property type="term" value="C:transcription preinitiation complex"/>
    <property type="evidence" value="ECO:0007669"/>
    <property type="project" value="TreeGrafter"/>
</dbReference>
<dbReference type="Pfam" id="PF00382">
    <property type="entry name" value="TFIIB"/>
    <property type="match status" value="2"/>
</dbReference>
<dbReference type="PANTHER" id="PTHR11618:SF13">
    <property type="entry name" value="TRANSCRIPTION INITIATION FACTOR IIB"/>
    <property type="match status" value="1"/>
</dbReference>
<dbReference type="InterPro" id="IPR013150">
    <property type="entry name" value="TFIIB_cyclin"/>
</dbReference>
<dbReference type="GO" id="GO:0070897">
    <property type="term" value="P:transcription preinitiation complex assembly"/>
    <property type="evidence" value="ECO:0007669"/>
    <property type="project" value="InterPro"/>
</dbReference>
<dbReference type="GO" id="GO:0017025">
    <property type="term" value="F:TBP-class protein binding"/>
    <property type="evidence" value="ECO:0007669"/>
    <property type="project" value="InterPro"/>
</dbReference>
<feature type="domain" description="Transcription factor TFIIB cyclin-like" evidence="3">
    <location>
        <begin position="230"/>
        <end position="317"/>
    </location>
</feature>
<dbReference type="Gene3D" id="1.10.472.10">
    <property type="entry name" value="Cyclin-like"/>
    <property type="match status" value="1"/>
</dbReference>
<keyword evidence="2" id="KW-0804">Transcription</keyword>
<evidence type="ECO:0000256" key="1">
    <source>
        <dbReference type="ARBA" id="ARBA00023015"/>
    </source>
</evidence>
<dbReference type="Gene3D" id="1.10.472.170">
    <property type="match status" value="1"/>
</dbReference>
<feature type="domain" description="Transcription factor TFIIB cyclin-like" evidence="3">
    <location>
        <begin position="125"/>
        <end position="213"/>
    </location>
</feature>
<dbReference type="SUPFAM" id="SSF47954">
    <property type="entry name" value="Cyclin-like"/>
    <property type="match status" value="2"/>
</dbReference>
<dbReference type="PANTHER" id="PTHR11618">
    <property type="entry name" value="TRANSCRIPTION INITIATION FACTOR IIB-RELATED"/>
    <property type="match status" value="1"/>
</dbReference>
<organism evidence="4">
    <name type="scientific">Mimiviridae sp. ChoanoV1</name>
    <dbReference type="NCBI Taxonomy" id="2596887"/>
    <lineage>
        <taxon>Viruses</taxon>
        <taxon>Varidnaviria</taxon>
        <taxon>Bamfordvirae</taxon>
        <taxon>Nucleocytoviricota</taxon>
        <taxon>Megaviricetes</taxon>
        <taxon>Imitervirales</taxon>
        <taxon>Schizomimiviridae</taxon>
    </lineage>
</organism>
<gene>
    <name evidence="4" type="ORF">5_54</name>
</gene>
<dbReference type="InterPro" id="IPR036915">
    <property type="entry name" value="Cyclin-like_sf"/>
</dbReference>
<sequence length="428" mass="50236">MDSLNNDLFDLLKKNNLKENLKNPEEKDENQCISCKKSTLTNIKGQLICPSCGHIEGFNIDNTAEWRYYGSEDSKGSDPNRCGMPTNFLLPEFSIGSVIPFKMNESWEMRKIRNYNIWISSCYREKSLYNVFETITIRAKNKGIPACIIEDAKYKYKIISEAKISRGENRKGIIASCIYEACKENNSTRSTKEIAEIFQINSTSMTKGFKKYNEIMLTIDENKKRNKINSISEPLDFINRFCSNLNLENEILDICKHVCKEIEKYDLVSENTPTSKASGSIYLVSYLFNLDLNKRDISNICLTSEVTISKCFTKLIEYYIYLLPNEMLKYLALDFMNKFYLIVERYYNDEISEEFKFESYKLFQTILQSEKKNIENERYIIYLSAGIIYYYIIKMNLENINIKEITNLFHIKSKFILEYYEIISKLKI</sequence>
<dbReference type="EMBL" id="MK250089">
    <property type="protein sequence ID" value="QDY52257.1"/>
    <property type="molecule type" value="Genomic_DNA"/>
</dbReference>
<reference evidence="4" key="1">
    <citation type="submission" date="2018-11" db="EMBL/GenBank/DDBJ databases">
        <title>A distinct lineage of giant viruses engineers rhodopsin photosystems in predatory marine eukaryotes.</title>
        <authorList>
            <person name="Needham D.M."/>
            <person name="Yoshizawa S."/>
            <person name="Hosaka T."/>
            <person name="Poirier C."/>
            <person name="Choi C.-J."/>
            <person name="Hehenberger E."/>
            <person name="Irwin N.A.T."/>
            <person name="Wilken S."/>
            <person name="Yung C.-M."/>
            <person name="Bachy C."/>
            <person name="Kurihara R."/>
            <person name="Nakajima Y."/>
            <person name="Kojima K."/>
            <person name="Kimura-Someya T."/>
            <person name="Leonard G."/>
            <person name="Malmstrom R.R."/>
            <person name="Mende D."/>
            <person name="Olson D.K."/>
            <person name="Sudo Y."/>
            <person name="Sudek S."/>
            <person name="Richards T.A."/>
            <person name="DeLong E.F."/>
            <person name="Keeling P.J."/>
            <person name="Santoro A.E."/>
            <person name="Shirouzu M."/>
            <person name="Iwasaki W."/>
            <person name="Worden A.Z."/>
        </authorList>
    </citation>
    <scope>NUCLEOTIDE SEQUENCE</scope>
</reference>
<protein>
    <submittedName>
        <fullName evidence="4">Transcription factor TFIIB repeat</fullName>
    </submittedName>
</protein>
<evidence type="ECO:0000259" key="3">
    <source>
        <dbReference type="Pfam" id="PF00382"/>
    </source>
</evidence>
<name>A0A5B8IGI2_9VIRU</name>
<keyword evidence="1" id="KW-0805">Transcription regulation</keyword>
<evidence type="ECO:0000256" key="2">
    <source>
        <dbReference type="ARBA" id="ARBA00023163"/>
    </source>
</evidence>
<dbReference type="PRINTS" id="PR00685">
    <property type="entry name" value="TIFACTORIIB"/>
</dbReference>